<evidence type="ECO:0000313" key="7">
    <source>
        <dbReference type="Proteomes" id="UP000565711"/>
    </source>
</evidence>
<gene>
    <name evidence="6" type="ORF">HGA08_26080</name>
</gene>
<evidence type="ECO:0000256" key="3">
    <source>
        <dbReference type="ARBA" id="ARBA00022777"/>
    </source>
</evidence>
<dbReference type="EMBL" id="JAAXOP010000019">
    <property type="protein sequence ID" value="NKY53669.1"/>
    <property type="molecule type" value="Genomic_DNA"/>
</dbReference>
<dbReference type="PANTHER" id="PTHR37419">
    <property type="entry name" value="SERINE/THREONINE-PROTEIN KINASE TOXIN HIPA"/>
    <property type="match status" value="1"/>
</dbReference>
<keyword evidence="7" id="KW-1185">Reference proteome</keyword>
<evidence type="ECO:0000256" key="2">
    <source>
        <dbReference type="ARBA" id="ARBA00022679"/>
    </source>
</evidence>
<dbReference type="NCBIfam" id="TIGR03071">
    <property type="entry name" value="couple_hipA"/>
    <property type="match status" value="1"/>
</dbReference>
<feature type="domain" description="HipA N-terminal subdomain 1" evidence="5">
    <location>
        <begin position="14"/>
        <end position="112"/>
    </location>
</feature>
<proteinExistence type="inferred from homology"/>
<dbReference type="Proteomes" id="UP000565711">
    <property type="component" value="Unassembled WGS sequence"/>
</dbReference>
<dbReference type="PANTHER" id="PTHR37419:SF1">
    <property type="entry name" value="SERINE_THREONINE-PROTEIN KINASE TOXIN HIPA"/>
    <property type="match status" value="1"/>
</dbReference>
<dbReference type="InterPro" id="IPR017508">
    <property type="entry name" value="HipA_N1"/>
</dbReference>
<dbReference type="Pfam" id="PF13657">
    <property type="entry name" value="Couple_hipA"/>
    <property type="match status" value="1"/>
</dbReference>
<evidence type="ECO:0000313" key="6">
    <source>
        <dbReference type="EMBL" id="NKY53669.1"/>
    </source>
</evidence>
<keyword evidence="2" id="KW-0808">Transferase</keyword>
<sequence>MTDLESVRRVSVADVYKSGRKAATLSRTAHGGLEFRYLDKYISDNGEAIATTLPVRSVPISSAAGSVPPFFEGLLPEGHRLTVLRRAVKTSANDELSLLLAVGADVPGDVQVVPQGTTLVDPPALVQGPVAELDFETFVESIDTHAIPGVQRKASASMISVPLSASSGQFILKLSQEEYPYLVENEAAHLRAGRGLGLSVSEGELVEDRGGSTGLLVRRFDRVRSRERWQRLAFEDATQVMDLPPASKYGVEAESAVAALASVTAAPMIAIRNLHLQFLFAWLTGNGDLHGKNVGILRGLDGIWSVAPIYDIPCTLIYGDDSMALPINGRTRKLRSRDWDQFEETIGLRPRAAAKARALAVQAAAAIEWGTLPFRGSPLHRVERELRRRREELLG</sequence>
<keyword evidence="3" id="KW-0418">Kinase</keyword>
<accession>A0A846YA79</accession>
<dbReference type="GO" id="GO:0005829">
    <property type="term" value="C:cytosol"/>
    <property type="evidence" value="ECO:0007669"/>
    <property type="project" value="TreeGrafter"/>
</dbReference>
<dbReference type="Gene3D" id="1.10.1070.20">
    <property type="match status" value="1"/>
</dbReference>
<evidence type="ECO:0000256" key="1">
    <source>
        <dbReference type="ARBA" id="ARBA00010164"/>
    </source>
</evidence>
<name>A0A846YA79_9NOCA</name>
<comment type="caution">
    <text evidence="6">The sequence shown here is derived from an EMBL/GenBank/DDBJ whole genome shotgun (WGS) entry which is preliminary data.</text>
</comment>
<dbReference type="RefSeq" id="WP_067877396.1">
    <property type="nucleotide sequence ID" value="NZ_JAAXOP010000019.1"/>
</dbReference>
<dbReference type="Pfam" id="PF07804">
    <property type="entry name" value="HipA_C"/>
    <property type="match status" value="1"/>
</dbReference>
<feature type="domain" description="HipA-like C-terminal" evidence="4">
    <location>
        <begin position="147"/>
        <end position="362"/>
    </location>
</feature>
<comment type="similarity">
    <text evidence="1">Belongs to the HipA Ser/Thr kinase family.</text>
</comment>
<dbReference type="GO" id="GO:0004674">
    <property type="term" value="F:protein serine/threonine kinase activity"/>
    <property type="evidence" value="ECO:0007669"/>
    <property type="project" value="TreeGrafter"/>
</dbReference>
<protein>
    <submittedName>
        <fullName evidence="6">Type II toxin-antitoxin system HipA family toxin</fullName>
    </submittedName>
</protein>
<evidence type="ECO:0000259" key="5">
    <source>
        <dbReference type="Pfam" id="PF13657"/>
    </source>
</evidence>
<evidence type="ECO:0000259" key="4">
    <source>
        <dbReference type="Pfam" id="PF07804"/>
    </source>
</evidence>
<organism evidence="6 7">
    <name type="scientific">Nocardia vermiculata</name>
    <dbReference type="NCBI Taxonomy" id="257274"/>
    <lineage>
        <taxon>Bacteria</taxon>
        <taxon>Bacillati</taxon>
        <taxon>Actinomycetota</taxon>
        <taxon>Actinomycetes</taxon>
        <taxon>Mycobacteriales</taxon>
        <taxon>Nocardiaceae</taxon>
        <taxon>Nocardia</taxon>
    </lineage>
</organism>
<dbReference type="AlphaFoldDB" id="A0A846YA79"/>
<dbReference type="InterPro" id="IPR052028">
    <property type="entry name" value="HipA_Ser/Thr_kinase"/>
</dbReference>
<dbReference type="InterPro" id="IPR012893">
    <property type="entry name" value="HipA-like_C"/>
</dbReference>
<reference evidence="6 7" key="1">
    <citation type="submission" date="2020-04" db="EMBL/GenBank/DDBJ databases">
        <title>MicrobeNet Type strains.</title>
        <authorList>
            <person name="Nicholson A.C."/>
        </authorList>
    </citation>
    <scope>NUCLEOTIDE SEQUENCE [LARGE SCALE GENOMIC DNA]</scope>
    <source>
        <strain evidence="6 7">JCM 12354</strain>
    </source>
</reference>